<dbReference type="EC" id="2.8.2.23" evidence="11"/>
<evidence type="ECO:0000256" key="13">
    <source>
        <dbReference type="ARBA" id="ARBA00077477"/>
    </source>
</evidence>
<dbReference type="GO" id="GO:0000139">
    <property type="term" value="C:Golgi membrane"/>
    <property type="evidence" value="ECO:0007669"/>
    <property type="project" value="UniProtKB-SubCell"/>
</dbReference>
<evidence type="ECO:0000256" key="5">
    <source>
        <dbReference type="ARBA" id="ARBA00022989"/>
    </source>
</evidence>
<dbReference type="GO" id="GO:0008467">
    <property type="term" value="F:[heparan sulfate]-glucosamine 3-sulfotransferase activity"/>
    <property type="evidence" value="ECO:0007669"/>
    <property type="project" value="UniProtKB-EC"/>
</dbReference>
<feature type="domain" description="Sulfotransferase" evidence="18">
    <location>
        <begin position="118"/>
        <end position="349"/>
    </location>
</feature>
<evidence type="ECO:0000313" key="19">
    <source>
        <dbReference type="EMBL" id="RWS11358.1"/>
    </source>
</evidence>
<evidence type="ECO:0000256" key="3">
    <source>
        <dbReference type="ARBA" id="ARBA00022692"/>
    </source>
</evidence>
<gene>
    <name evidence="19" type="ORF">B4U79_12917</name>
</gene>
<sequence>PYCDRIEAEKSLRGVLTINGKTEYGALVLKCTEFRANEVHFGSNTERSFIDPRLEARARVIQWCCSFSLFCYRFAFFTILLTDTRPALDRRRFVDTTVLRIMKSFLPKRWAETKEKTGVRKGGTRALLEFLNIHPAVQKASDEVHFFDDDSKYEMGLEWYRRQMPYSFPEQVTIEKSPAYFVTESTPYRIHAMNSSVKLILIVRDPVTRLISDYAQLAENKAKKERRVASFEEVVLFPDGSVNTNYKPVRTSIYSLYYTRWIQVFPPHQIHIVDGDRLVYDPFPEVQKVEMFLGLNHKISRENFSYNATKGFYCVKLNGTAEKCLNESKGRPHPDVDPAVVQTLRRFYSPFNRKFYKMVQKDFGWPEF</sequence>
<evidence type="ECO:0000256" key="4">
    <source>
        <dbReference type="ARBA" id="ARBA00022968"/>
    </source>
</evidence>
<evidence type="ECO:0000313" key="20">
    <source>
        <dbReference type="Proteomes" id="UP000285301"/>
    </source>
</evidence>
<evidence type="ECO:0000256" key="17">
    <source>
        <dbReference type="SAM" id="Coils"/>
    </source>
</evidence>
<feature type="binding site" evidence="15">
    <location>
        <begin position="121"/>
        <end position="125"/>
    </location>
    <ligand>
        <name>3'-phosphoadenylyl sulfate</name>
        <dbReference type="ChEBI" id="CHEBI:58339"/>
    </ligand>
</feature>
<dbReference type="FunFam" id="3.40.50.300:FF:000603">
    <property type="entry name" value="Sulfotransferase"/>
    <property type="match status" value="1"/>
</dbReference>
<evidence type="ECO:0000256" key="14">
    <source>
        <dbReference type="PIRSR" id="PIRSR637359-1"/>
    </source>
</evidence>
<keyword evidence="4" id="KW-0735">Signal-anchor</keyword>
<name>A0A443R7V6_9ACAR</name>
<keyword evidence="3" id="KW-0812">Transmembrane</keyword>
<organism evidence="19 20">
    <name type="scientific">Dinothrombium tinctorium</name>
    <dbReference type="NCBI Taxonomy" id="1965070"/>
    <lineage>
        <taxon>Eukaryota</taxon>
        <taxon>Metazoa</taxon>
        <taxon>Ecdysozoa</taxon>
        <taxon>Arthropoda</taxon>
        <taxon>Chelicerata</taxon>
        <taxon>Arachnida</taxon>
        <taxon>Acari</taxon>
        <taxon>Acariformes</taxon>
        <taxon>Trombidiformes</taxon>
        <taxon>Prostigmata</taxon>
        <taxon>Anystina</taxon>
        <taxon>Parasitengona</taxon>
        <taxon>Trombidioidea</taxon>
        <taxon>Trombidiidae</taxon>
        <taxon>Dinothrombium</taxon>
    </lineage>
</organism>
<keyword evidence="20" id="KW-1185">Reference proteome</keyword>
<dbReference type="PANTHER" id="PTHR10605">
    <property type="entry name" value="HEPARAN SULFATE SULFOTRANSFERASE"/>
    <property type="match status" value="1"/>
</dbReference>
<dbReference type="SUPFAM" id="SSF52540">
    <property type="entry name" value="P-loop containing nucleoside triphosphate hydrolases"/>
    <property type="match status" value="1"/>
</dbReference>
<feature type="binding site" evidence="15">
    <location>
        <position position="313"/>
    </location>
    <ligand>
        <name>3'-phosphoadenylyl sulfate</name>
        <dbReference type="ChEBI" id="CHEBI:58339"/>
    </ligand>
</feature>
<feature type="non-terminal residue" evidence="19">
    <location>
        <position position="1"/>
    </location>
</feature>
<dbReference type="Proteomes" id="UP000285301">
    <property type="component" value="Unassembled WGS sequence"/>
</dbReference>
<reference evidence="19 20" key="1">
    <citation type="journal article" date="2018" name="Gigascience">
        <title>Genomes of trombidid mites reveal novel predicted allergens and laterally-transferred genes associated with secondary metabolism.</title>
        <authorList>
            <person name="Dong X."/>
            <person name="Chaisiri K."/>
            <person name="Xia D."/>
            <person name="Armstrong S.D."/>
            <person name="Fang Y."/>
            <person name="Donnelly M.J."/>
            <person name="Kadowaki T."/>
            <person name="McGarry J.W."/>
            <person name="Darby A.C."/>
            <person name="Makepeace B.L."/>
        </authorList>
    </citation>
    <scope>NUCLEOTIDE SEQUENCE [LARGE SCALE GENOMIC DNA]</scope>
    <source>
        <strain evidence="19">UoL-WK</strain>
    </source>
</reference>
<feature type="coiled-coil region" evidence="17">
    <location>
        <begin position="207"/>
        <end position="234"/>
    </location>
</feature>
<feature type="non-terminal residue" evidence="19">
    <location>
        <position position="368"/>
    </location>
</feature>
<evidence type="ECO:0000256" key="11">
    <source>
        <dbReference type="ARBA" id="ARBA00066719"/>
    </source>
</evidence>
<evidence type="ECO:0000256" key="16">
    <source>
        <dbReference type="PIRSR" id="PIRSR637359-3"/>
    </source>
</evidence>
<keyword evidence="8 16" id="KW-1015">Disulfide bond</keyword>
<evidence type="ECO:0000256" key="7">
    <source>
        <dbReference type="ARBA" id="ARBA00023136"/>
    </source>
</evidence>
<dbReference type="PANTHER" id="PTHR10605:SF65">
    <property type="entry name" value="GH20068P"/>
    <property type="match status" value="1"/>
</dbReference>
<evidence type="ECO:0000256" key="6">
    <source>
        <dbReference type="ARBA" id="ARBA00023034"/>
    </source>
</evidence>
<dbReference type="InterPro" id="IPR000863">
    <property type="entry name" value="Sulfotransferase_dom"/>
</dbReference>
<comment type="subcellular location">
    <subcellularLocation>
        <location evidence="1">Golgi apparatus membrane</location>
        <topology evidence="1">Single-pass type II membrane protein</topology>
    </subcellularLocation>
</comment>
<keyword evidence="2 19" id="KW-0808">Transferase</keyword>
<dbReference type="InterPro" id="IPR027417">
    <property type="entry name" value="P-loop_NTPase"/>
</dbReference>
<dbReference type="EMBL" id="NCKU01001748">
    <property type="protein sequence ID" value="RWS11358.1"/>
    <property type="molecule type" value="Genomic_DNA"/>
</dbReference>
<dbReference type="OrthoDB" id="411451at2759"/>
<dbReference type="Gene3D" id="3.40.50.300">
    <property type="entry name" value="P-loop containing nucleotide triphosphate hydrolases"/>
    <property type="match status" value="1"/>
</dbReference>
<keyword evidence="6" id="KW-0333">Golgi apparatus</keyword>
<feature type="binding site" evidence="15">
    <location>
        <begin position="329"/>
        <end position="333"/>
    </location>
    <ligand>
        <name>3'-phosphoadenylyl sulfate</name>
        <dbReference type="ChEBI" id="CHEBI:58339"/>
    </ligand>
</feature>
<evidence type="ECO:0000256" key="10">
    <source>
        <dbReference type="ARBA" id="ARBA00052516"/>
    </source>
</evidence>
<protein>
    <recommendedName>
        <fullName evidence="12">Heparan sulfate glucosamine 3-O-sulfotransferase 5</fullName>
        <ecNumber evidence="11">2.8.2.23</ecNumber>
    </recommendedName>
    <alternativeName>
        <fullName evidence="13">Heparan sulfate D-glucosaminyl 3-O-sulfotransferase 5</fullName>
    </alternativeName>
</protein>
<keyword evidence="9" id="KW-0325">Glycoprotein</keyword>
<keyword evidence="7" id="KW-0472">Membrane</keyword>
<keyword evidence="5" id="KW-1133">Transmembrane helix</keyword>
<feature type="binding site" evidence="15">
    <location>
        <position position="204"/>
    </location>
    <ligand>
        <name>3'-phosphoadenylyl sulfate</name>
        <dbReference type="ChEBI" id="CHEBI:58339"/>
    </ligand>
</feature>
<comment type="caution">
    <text evidence="19">The sequence shown here is derived from an EMBL/GenBank/DDBJ whole genome shotgun (WGS) entry which is preliminary data.</text>
</comment>
<dbReference type="Pfam" id="PF00685">
    <property type="entry name" value="Sulfotransfer_1"/>
    <property type="match status" value="1"/>
</dbReference>
<dbReference type="AlphaFoldDB" id="A0A443R7V6"/>
<feature type="active site" description="For sulfotransferase activity" evidence="14">
    <location>
        <position position="121"/>
    </location>
</feature>
<evidence type="ECO:0000256" key="9">
    <source>
        <dbReference type="ARBA" id="ARBA00023180"/>
    </source>
</evidence>
<evidence type="ECO:0000256" key="8">
    <source>
        <dbReference type="ARBA" id="ARBA00023157"/>
    </source>
</evidence>
<evidence type="ECO:0000259" key="18">
    <source>
        <dbReference type="Pfam" id="PF00685"/>
    </source>
</evidence>
<accession>A0A443R7V6</accession>
<evidence type="ECO:0000256" key="12">
    <source>
        <dbReference type="ARBA" id="ARBA00071906"/>
    </source>
</evidence>
<evidence type="ECO:0000256" key="1">
    <source>
        <dbReference type="ARBA" id="ARBA00004323"/>
    </source>
</evidence>
<dbReference type="STRING" id="1965070.A0A443R7V6"/>
<dbReference type="InterPro" id="IPR037359">
    <property type="entry name" value="NST/OST"/>
</dbReference>
<comment type="catalytic activity">
    <reaction evidence="10">
        <text>alpha-D-glucosaminyl-[heparan sulfate](n) + 3'-phosphoadenylyl sulfate = 3-sulfo-alpha-D-glucosaminyl-[heparan sulfate](n) + adenosine 3',5'-bisphosphate + H(+)</text>
        <dbReference type="Rhea" id="RHEA:15461"/>
        <dbReference type="Rhea" id="RHEA-COMP:9830"/>
        <dbReference type="Rhea" id="RHEA-COMP:9831"/>
        <dbReference type="ChEBI" id="CHEBI:15378"/>
        <dbReference type="ChEBI" id="CHEBI:58339"/>
        <dbReference type="ChEBI" id="CHEBI:58343"/>
        <dbReference type="ChEBI" id="CHEBI:58388"/>
        <dbReference type="ChEBI" id="CHEBI:70975"/>
        <dbReference type="EC" id="2.8.2.23"/>
    </reaction>
</comment>
<proteinExistence type="predicted"/>
<evidence type="ECO:0000256" key="15">
    <source>
        <dbReference type="PIRSR" id="PIRSR637359-2"/>
    </source>
</evidence>
<feature type="binding site" evidence="15">
    <location>
        <position position="212"/>
    </location>
    <ligand>
        <name>3'-phosphoadenylyl sulfate</name>
        <dbReference type="ChEBI" id="CHEBI:58339"/>
    </ligand>
</feature>
<keyword evidence="17" id="KW-0175">Coiled coil</keyword>
<feature type="disulfide bond" evidence="16">
    <location>
        <begin position="314"/>
        <end position="324"/>
    </location>
</feature>
<evidence type="ECO:0000256" key="2">
    <source>
        <dbReference type="ARBA" id="ARBA00022679"/>
    </source>
</evidence>